<reference evidence="1" key="1">
    <citation type="submission" date="2021-11" db="EMBL/GenBank/DDBJ databases">
        <authorList>
            <person name="He Y."/>
        </authorList>
    </citation>
    <scope>NUCLEOTIDE SEQUENCE</scope>
    <source>
        <strain evidence="1">IV1/HYJ</strain>
    </source>
</reference>
<evidence type="ECO:0000313" key="2">
    <source>
        <dbReference type="Proteomes" id="UP001256028"/>
    </source>
</evidence>
<organism evidence="1 2">
    <name type="scientific">iflavirus 1</name>
    <dbReference type="NCBI Taxonomy" id="2999245"/>
    <lineage>
        <taxon>Viruses</taxon>
        <taxon>Riboviria</taxon>
        <taxon>Orthornavirae</taxon>
        <taxon>Pisuviricota</taxon>
        <taxon>Pisoniviricetes</taxon>
        <taxon>Picornavirales</taxon>
        <taxon>Iflaviridae</taxon>
        <taxon>Iflavirus</taxon>
    </lineage>
</organism>
<evidence type="ECO:0000313" key="1">
    <source>
        <dbReference type="EMBL" id="WAB51680.1"/>
    </source>
</evidence>
<dbReference type="EMBL" id="OL672485">
    <property type="protein sequence ID" value="WAB51680.1"/>
    <property type="molecule type" value="Genomic_RNA"/>
</dbReference>
<dbReference type="Proteomes" id="UP001256028">
    <property type="component" value="Segment"/>
</dbReference>
<name>A0AC61YE85_9VIRU</name>
<accession>A0AC61YE85</accession>
<protein>
    <submittedName>
        <fullName evidence="1">Polyprotein</fullName>
    </submittedName>
</protein>
<sequence length="2833" mass="322464">MANYVFYNFDASLLEIEYRGIHIAGDVAHCIINDFFNTQTGLTRKILHDPKYHALCSFYDSGDLALHHYCRDLLSQFIDREYYSGHRAFVKYCKNKGYNLDAGITHLNHVTNQLPIQTKTCGRIWHGGKQLKPKNKRPTDYSNILIGPLQPPRATKLRSIILLKKLHYMISQKIAFRLTTNCLREILYKDKSHSFKSLEPSTYLCIVQTVLFTRKKFSKSTRKHRVPINVNKTGYHEMETEGGDQTEKFEINKNTGIGVVDVPTTGTAITIQKPLVEFASTDILSSFGSIQDREFLILNFTWNNVGITSDISTAPTRSITLSVLKEVLNSLNHPAARNITLAPFLYFMYSNFDMEFKIVLNSNKFQFGQLQLAFNYQLQNRLDKDLRLNKFSISQMPHVLLDAGANNECILTVPFSYYASYLALHSTVDSFAQFDYGLFIINVLNSLSTIKGPSTCGGSVFVRFTRGSYTGMIDSKYKLTADAPDELTSSTTSLDFEHLALHEMESILPIVKSILDPNRDNANDDSPPSYLVPTMSHSWCIGNGISQPIHSLRLHSNVFHPSSISATSDSMLVQDITRVFGLVKQITWNTTNNTAGRQLFAFPGCGIWPSDYYEKFETLDPKTKVPTKYTTYAVPPVGVIASNFLYERGTLELRLDVVCSQFHNGRIMLAYVPGWSYGKKTVCPLTLADLRNYHHAIISIQDNKKFTFVIPYINNNPIRFTNTSSDSAASVPLSAGMVVCKVLNPLTCVENENPSVSINAYWRGGVDYEVFVPRQSTLFNRSLIISDPASTFVHPRLSEHSWYFGTWHVTGEYAIVRWGTASDQISEWITPENYWRIVYHPGSTESTRLPIGDTFIGGYKEIDTCIIAPYQDYHILFGCNQNINWKSATTVLGTFDDKPYEKLTPTDLQRLQSLLFKTSSGGHWFTSYPTLQVFRERVAYHEGSRMDSGIVINANSQLTTLGTRQLGESFMDLKDYCRRYVYEYDFGFKVNSQQQHGRVAVYYPIFPFLYTPEPYPPNYQFNVTRDNIITLLGSGFTFFEGSIRKRLLFSASDDVNIVVEHRPELHISGPTFQPTHDPLLLPHLTMNSNYAYYIQNIRVNPIVELSIPMYNPNTLLSSFPGQYTNKSFGSLGSLCISTLGLPNKEVDVHCYVYHSFGDDARYHMFQGFPPCAYLDQVASVKTAAHEGLFDWAINKGKDSIMESIQPVLEEAKNTIEQTHTEMNKHILLNLLTNITHCAIAQDIKNYCVAIISFCSELGLVCVSYFQKLVDSLYSLITRNTTKTKDGVKIAIGEGEFFDEHFGTVVSLIWCSACTALKVTASPPMNLTSLCASLLGLTGTFTRTALFLSQLATKFVNLVKYLYKLICCSKVPGAMLEYVVTTDSDVLVKWAKEVDYLSAPERSYLYDIDVSMQARVYYACYFGQYVMSQIIGAEQLHNAKYGPVRLYYDKILKLKEELVAIGKHPNVRRRPFFIWIFGGTGVGKSSAYEKISSELLRSINYKGRGAKTFTFNPLSQYYSGCNGQPSMYVDDLFVVSSEKCIESQCSMVYQVVTNAVFTPPMAEVTEKKTRYAPELLYANSNVGWVDYNMITDKAAFHKRRDVLAEQLLNETFFKQFNEKYSTNFAATHQGLKAMSVYISEQKIHNPLHEMDHVMYRVYVDPVDPNSTFKMMNFVAFMQYTKQKFVRHFRQQKEQFTKACAEEYEFVTCEEDDIPPLFLQEGVVENISFEQILDSKLLEFKQKKKMSFDLTSVKSYIKSKFGKHENDLSNSAYVEFAQSLHDLSPTNPFLEDILGAKCNFESYVKSIAKLLNVNIKEITHTCSGLTCLAGTCLYAHTYPSLTGDLHDQLTHINPHIFAQEHIVKFSDLGMLKLLSLCTFLTNLDTEPMSYTTALSLLSKWLLPIVRCLDISYVTIYEKLEHNSDLTLEKMDLIDKFVGICRFDVYYKYFKYGHGSNSTLPCFAVILSNPVVTPTNLDAFKEFIKNFLSNVFGWMKKVNLAIYNVFHKYWHIIKLVLSLIGVVLLALGGKYAYDEYKSDHLDMLALQEAGPYVTTDRSVITALKPIALSEGSTTQISEMFRAIKRNTVFLVARFTLDNHVKEYKARCLGISGNKILIIRHYLDEFKLLVNPKFFVRYFNNVADKDYSDVQINLFDYSVKWYKDDKGNYNLGIIDFGSKFPQFRKLNNLFASYATHSNVGRDGYLYSGDCAAAVQLTFDLDKGWAVAGNKPDVATVTLNQVYRYAKHGAGMCGTVLLSHNLCKIVGVHVAGVNGVGLSQPVWSEMFNFDDPNPMVPSNLGVGTSRFVSTSVLTHGEVSNPYAHAETGRTSIVHSTIHGVFPVTTEPAPLIEHDPRLEVHISPKKVGCEKHGFPLYFDRKDLRDRVVEDMRSLILTNVKPLKTVRPLTLEEVVVGLDLPHYDGLNLSTSEGFPLMATRPSRLGVRKGKRYLFDIKESHPRNELVGIDSKLQHLLDYNDNCRARNIIPQTVFVDCLKDARIKVEKCKTPGKTRIFSISPVQFTLQFNQLFSDFIAAYMHSRFRVEHGIGMDVFSEEWTELACLLQEFPNYCAADYSNFGPSLDMEFASSMLDIIIEWTAMYGMPESDIAKMKIMKHELLCSYHLCGKELYQVFSGIPSGSPITTPLNSLINSCYIRYKYLELAEQYDEKFCNLQAFRRNVRLITYGDDIVMSVSDDIKEWFNTYTLHNSFKNNYIAFTDASKSGIPQPFIPFNEVTFLKCYFILHPNLNKYLPGLEKYSIEDCCNWVTRVGSRLENTRINCECALRLAYGWGPDYYNYVYNKILLAFSKINENFSYYSWKELDYKWRTNTVDFFSIVTN</sequence>
<proteinExistence type="predicted"/>